<comment type="caution">
    <text evidence="1">The sequence shown here is derived from an EMBL/GenBank/DDBJ whole genome shotgun (WGS) entry which is preliminary data.</text>
</comment>
<organism evidence="1 2">
    <name type="scientific">Ephemerocybe angulata</name>
    <dbReference type="NCBI Taxonomy" id="980116"/>
    <lineage>
        <taxon>Eukaryota</taxon>
        <taxon>Fungi</taxon>
        <taxon>Dikarya</taxon>
        <taxon>Basidiomycota</taxon>
        <taxon>Agaricomycotina</taxon>
        <taxon>Agaricomycetes</taxon>
        <taxon>Agaricomycetidae</taxon>
        <taxon>Agaricales</taxon>
        <taxon>Agaricineae</taxon>
        <taxon>Psathyrellaceae</taxon>
        <taxon>Ephemerocybe</taxon>
    </lineage>
</organism>
<name>A0A8H6M441_9AGAR</name>
<dbReference type="Proteomes" id="UP000521943">
    <property type="component" value="Unassembled WGS sequence"/>
</dbReference>
<accession>A0A8H6M441</accession>
<dbReference type="EMBL" id="JACGCI010000037">
    <property type="protein sequence ID" value="KAF6753890.1"/>
    <property type="molecule type" value="Genomic_DNA"/>
</dbReference>
<protein>
    <submittedName>
        <fullName evidence="1">Uncharacterized protein</fullName>
    </submittedName>
</protein>
<evidence type="ECO:0000313" key="2">
    <source>
        <dbReference type="Proteomes" id="UP000521943"/>
    </source>
</evidence>
<gene>
    <name evidence="1" type="ORF">DFP72DRAFT_395389</name>
</gene>
<dbReference type="AlphaFoldDB" id="A0A8H6M441"/>
<sequence>MPIVRWECFKSDVPRSDAGSKRCRWGLQVGRTCEVGCACRIMAQVRVLAVAISHQPIAHDVGQTKIRSHSLMEGCGRQATRRNYDDVHSAMRLLQVGRATMRTPGRRPWAWPASDVYSAFGSLQDGRVRWDVGAGSWPGSECSPSPSCIKI</sequence>
<evidence type="ECO:0000313" key="1">
    <source>
        <dbReference type="EMBL" id="KAF6753890.1"/>
    </source>
</evidence>
<proteinExistence type="predicted"/>
<reference evidence="1 2" key="1">
    <citation type="submission" date="2020-07" db="EMBL/GenBank/DDBJ databases">
        <title>Comparative genomics of pyrophilous fungi reveals a link between fire events and developmental genes.</title>
        <authorList>
            <consortium name="DOE Joint Genome Institute"/>
            <person name="Steindorff A.S."/>
            <person name="Carver A."/>
            <person name="Calhoun S."/>
            <person name="Stillman K."/>
            <person name="Liu H."/>
            <person name="Lipzen A."/>
            <person name="Pangilinan J."/>
            <person name="Labutti K."/>
            <person name="Bruns T.D."/>
            <person name="Grigoriev I.V."/>
        </authorList>
    </citation>
    <scope>NUCLEOTIDE SEQUENCE [LARGE SCALE GENOMIC DNA]</scope>
    <source>
        <strain evidence="1 2">CBS 144469</strain>
    </source>
</reference>
<keyword evidence="2" id="KW-1185">Reference proteome</keyword>